<organism evidence="1 2">
    <name type="scientific">Paenibacillus glycanilyticus</name>
    <dbReference type="NCBI Taxonomy" id="126569"/>
    <lineage>
        <taxon>Bacteria</taxon>
        <taxon>Bacillati</taxon>
        <taxon>Bacillota</taxon>
        <taxon>Bacilli</taxon>
        <taxon>Bacillales</taxon>
        <taxon>Paenibacillaceae</taxon>
        <taxon>Paenibacillus</taxon>
    </lineage>
</organism>
<protein>
    <recommendedName>
        <fullName evidence="3">DUF2515 domain-containing protein</fullName>
    </recommendedName>
</protein>
<dbReference type="InterPro" id="IPR019658">
    <property type="entry name" value="DUF2515"/>
</dbReference>
<dbReference type="RefSeq" id="WP_284239152.1">
    <property type="nucleotide sequence ID" value="NZ_BSSQ01000011.1"/>
</dbReference>
<keyword evidence="2" id="KW-1185">Reference proteome</keyword>
<proteinExistence type="predicted"/>
<dbReference type="Pfam" id="PF10720">
    <property type="entry name" value="DUF2515"/>
    <property type="match status" value="1"/>
</dbReference>
<dbReference type="Proteomes" id="UP001157114">
    <property type="component" value="Unassembled WGS sequence"/>
</dbReference>
<sequence>MHSSGKRRGRSGFRFGKIKQLFLLPAAAWDYAVGKWHGMEASQEMLAEAAPLQLEKDAIAELSAAWLVLERQSAGAGVSQGDGHATKTTAGSGYMAGASWNGSGSGSQAEQPLIERIIAETARHNRNNVTRTEAYRQMYLRHSELHWSMLAHLVSRNGGWNMTDLAGEWLPQLLTGDKRRSVFLLLEHANSFIFADAYPQLLLYEESLRVQRPLFHLLPAFGVTRFMRPVWEQFWRERDPVPLTVALIVNEQHFIEERVVQDEYFRKEVIDTFFFGMQSLLQLNAVMFPYHTDGQLRLAGLIMEHFDDLSERIEFGKCLYAILFGVPRVREGTLQFVAKMRHTGSRADYVPHLFTRVRRDLPTTLYKERLLGGKLLPGAMPLYSPELRDAWADQQLEKAKREDWFRSAADIAPYFRKLKLPRSFELTNEYSLLLNKIELAVLAAQQLRLDELGKQK</sequence>
<comment type="caution">
    <text evidence="1">The sequence shown here is derived from an EMBL/GenBank/DDBJ whole genome shotgun (WGS) entry which is preliminary data.</text>
</comment>
<gene>
    <name evidence="1" type="ORF">MU1_27620</name>
</gene>
<name>A0ABQ6GFI7_9BACL</name>
<evidence type="ECO:0000313" key="2">
    <source>
        <dbReference type="Proteomes" id="UP001157114"/>
    </source>
</evidence>
<reference evidence="1 2" key="1">
    <citation type="submission" date="2023-03" db="EMBL/GenBank/DDBJ databases">
        <title>Draft genome sequence of the bacteria which degrade cell wall of Tricholomamatutake.</title>
        <authorList>
            <person name="Konishi Y."/>
            <person name="Fukuta Y."/>
            <person name="Shirasaka N."/>
        </authorList>
    </citation>
    <scope>NUCLEOTIDE SEQUENCE [LARGE SCALE GENOMIC DNA]</scope>
    <source>
        <strain evidence="2">mu1</strain>
    </source>
</reference>
<evidence type="ECO:0008006" key="3">
    <source>
        <dbReference type="Google" id="ProtNLM"/>
    </source>
</evidence>
<dbReference type="EMBL" id="BSSQ01000011">
    <property type="protein sequence ID" value="GLX68417.1"/>
    <property type="molecule type" value="Genomic_DNA"/>
</dbReference>
<accession>A0ABQ6GFI7</accession>
<evidence type="ECO:0000313" key="1">
    <source>
        <dbReference type="EMBL" id="GLX68417.1"/>
    </source>
</evidence>